<dbReference type="InterPro" id="IPR011006">
    <property type="entry name" value="CheY-like_superfamily"/>
</dbReference>
<dbReference type="Gene3D" id="3.40.1550.10">
    <property type="entry name" value="CheC-like"/>
    <property type="match status" value="1"/>
</dbReference>
<dbReference type="InterPro" id="IPR050595">
    <property type="entry name" value="Bact_response_regulator"/>
</dbReference>
<evidence type="ECO:0000256" key="2">
    <source>
        <dbReference type="ARBA" id="ARBA00022553"/>
    </source>
</evidence>
<proteinExistence type="predicted"/>
<dbReference type="AlphaFoldDB" id="A0A160TF10"/>
<reference evidence="4" key="1">
    <citation type="submission" date="2015-10" db="EMBL/GenBank/DDBJ databases">
        <authorList>
            <person name="Gilbert D.G."/>
        </authorList>
    </citation>
    <scope>NUCLEOTIDE SEQUENCE</scope>
</reference>
<dbReference type="GO" id="GO:0000160">
    <property type="term" value="P:phosphorelay signal transduction system"/>
    <property type="evidence" value="ECO:0007669"/>
    <property type="project" value="InterPro"/>
</dbReference>
<evidence type="ECO:0000313" key="4">
    <source>
        <dbReference type="EMBL" id="CUS42408.1"/>
    </source>
</evidence>
<dbReference type="PANTHER" id="PTHR44591:SF24">
    <property type="entry name" value="PROTEIN-GLUTAMATE METHYLESTERASE_PROTEIN-GLUTAMINE GLUTAMINASE 1"/>
    <property type="match status" value="1"/>
</dbReference>
<protein>
    <submittedName>
        <fullName evidence="4">Chemotaxis protein CheC--inhibitor of MCP methylation</fullName>
    </submittedName>
</protein>
<dbReference type="SUPFAM" id="SSF103039">
    <property type="entry name" value="CheC-like"/>
    <property type="match status" value="1"/>
</dbReference>
<keyword evidence="1" id="KW-0145">Chemotaxis</keyword>
<evidence type="ECO:0000256" key="1">
    <source>
        <dbReference type="ARBA" id="ARBA00022500"/>
    </source>
</evidence>
<dbReference type="SUPFAM" id="SSF52172">
    <property type="entry name" value="CheY-like"/>
    <property type="match status" value="1"/>
</dbReference>
<dbReference type="Pfam" id="PF00072">
    <property type="entry name" value="Response_reg"/>
    <property type="match status" value="1"/>
</dbReference>
<dbReference type="InterPro" id="IPR028976">
    <property type="entry name" value="CheC-like_sf"/>
</dbReference>
<keyword evidence="2" id="KW-0597">Phosphoprotein</keyword>
<dbReference type="Gene3D" id="3.40.50.2300">
    <property type="match status" value="1"/>
</dbReference>
<accession>A0A160TF10</accession>
<gene>
    <name evidence="4" type="ORF">MGWOODY_Tha173</name>
</gene>
<dbReference type="PANTHER" id="PTHR44591">
    <property type="entry name" value="STRESS RESPONSE REGULATOR PROTEIN 1"/>
    <property type="match status" value="1"/>
</dbReference>
<name>A0A160TF10_9ZZZZ</name>
<dbReference type="InterPro" id="IPR001789">
    <property type="entry name" value="Sig_transdc_resp-reg_receiver"/>
</dbReference>
<feature type="domain" description="Response regulatory" evidence="3">
    <location>
        <begin position="4"/>
        <end position="119"/>
    </location>
</feature>
<dbReference type="GO" id="GO:0006935">
    <property type="term" value="P:chemotaxis"/>
    <property type="evidence" value="ECO:0007669"/>
    <property type="project" value="UniProtKB-KW"/>
</dbReference>
<sequence>MTINILICDDSSFARKQMARAIPSGWDVEVHFACDGVEGVEAISKGLGEVVFLDLTMPNLDGYGVLETIRQRDLPAMVIVVSGDIQPDAQERVRKLGAMAFIKKPIDADKARQVLVEYGIMTEAYECCARNTQRRSTDCYQELTNVAMGQAADRLARLLDAYVVLPIPRVNIIECSDLHMAIQDAETDSAVSAVCQGFIGSGIAGEALLLFNDTSFADLAKLMSYTGPLNRQAELELLMDVSSILIGACTHGIGEQLEIHFTQGHPVVLGQHCKVDDILKSGNQQWQRTLAIEIHYTIEHVNIECDLLLLFTEDSVARLNQKIDFLLD</sequence>
<dbReference type="PROSITE" id="PS50110">
    <property type="entry name" value="RESPONSE_REGULATORY"/>
    <property type="match status" value="1"/>
</dbReference>
<evidence type="ECO:0000259" key="3">
    <source>
        <dbReference type="PROSITE" id="PS50110"/>
    </source>
</evidence>
<dbReference type="CDD" id="cd17910">
    <property type="entry name" value="CheC_ClassII"/>
    <property type="match status" value="1"/>
</dbReference>
<organism evidence="4">
    <name type="scientific">hydrothermal vent metagenome</name>
    <dbReference type="NCBI Taxonomy" id="652676"/>
    <lineage>
        <taxon>unclassified sequences</taxon>
        <taxon>metagenomes</taxon>
        <taxon>ecological metagenomes</taxon>
    </lineage>
</organism>
<dbReference type="CDD" id="cd17593">
    <property type="entry name" value="REC_CheC-like"/>
    <property type="match status" value="1"/>
</dbReference>
<dbReference type="SMART" id="SM00448">
    <property type="entry name" value="REC"/>
    <property type="match status" value="1"/>
</dbReference>
<dbReference type="EMBL" id="CZQC01000066">
    <property type="protein sequence ID" value="CUS42408.1"/>
    <property type="molecule type" value="Genomic_DNA"/>
</dbReference>